<dbReference type="PANTHER" id="PTHR43133:SF8">
    <property type="entry name" value="RNA POLYMERASE SIGMA FACTOR HI_1459-RELATED"/>
    <property type="match status" value="1"/>
</dbReference>
<dbReference type="InterPro" id="IPR013325">
    <property type="entry name" value="RNA_pol_sigma_r2"/>
</dbReference>
<evidence type="ECO:0000259" key="6">
    <source>
        <dbReference type="Pfam" id="PF04542"/>
    </source>
</evidence>
<dbReference type="Pfam" id="PF08281">
    <property type="entry name" value="Sigma70_r4_2"/>
    <property type="match status" value="1"/>
</dbReference>
<dbReference type="InterPro" id="IPR014284">
    <property type="entry name" value="RNA_pol_sigma-70_dom"/>
</dbReference>
<keyword evidence="3" id="KW-0731">Sigma factor</keyword>
<dbReference type="InterPro" id="IPR007627">
    <property type="entry name" value="RNA_pol_sigma70_r2"/>
</dbReference>
<dbReference type="NCBIfam" id="TIGR02937">
    <property type="entry name" value="sigma70-ECF"/>
    <property type="match status" value="1"/>
</dbReference>
<feature type="domain" description="RNA polymerase sigma factor 70 region 4 type 2" evidence="7">
    <location>
        <begin position="122"/>
        <end position="174"/>
    </location>
</feature>
<accession>A0A6M5Y2T4</accession>
<dbReference type="InterPro" id="IPR036388">
    <property type="entry name" value="WH-like_DNA-bd_sf"/>
</dbReference>
<evidence type="ECO:0000256" key="2">
    <source>
        <dbReference type="ARBA" id="ARBA00023015"/>
    </source>
</evidence>
<dbReference type="InterPro" id="IPR039425">
    <property type="entry name" value="RNA_pol_sigma-70-like"/>
</dbReference>
<dbReference type="Proteomes" id="UP000502756">
    <property type="component" value="Chromosome"/>
</dbReference>
<dbReference type="Gene3D" id="1.10.1740.10">
    <property type="match status" value="1"/>
</dbReference>
<dbReference type="GO" id="GO:0006352">
    <property type="term" value="P:DNA-templated transcription initiation"/>
    <property type="evidence" value="ECO:0007669"/>
    <property type="project" value="InterPro"/>
</dbReference>
<keyword evidence="2" id="KW-0805">Transcription regulation</keyword>
<dbReference type="AlphaFoldDB" id="A0A6M5Y2T4"/>
<dbReference type="PANTHER" id="PTHR43133">
    <property type="entry name" value="RNA POLYMERASE ECF-TYPE SIGMA FACTO"/>
    <property type="match status" value="1"/>
</dbReference>
<protein>
    <submittedName>
        <fullName evidence="8">RNA polymerase sigma factor</fullName>
    </submittedName>
</protein>
<keyword evidence="9" id="KW-1185">Reference proteome</keyword>
<keyword evidence="4" id="KW-0238">DNA-binding</keyword>
<evidence type="ECO:0000256" key="5">
    <source>
        <dbReference type="ARBA" id="ARBA00023163"/>
    </source>
</evidence>
<dbReference type="KEGG" id="stae:HNV11_01310"/>
<evidence type="ECO:0000259" key="7">
    <source>
        <dbReference type="Pfam" id="PF08281"/>
    </source>
</evidence>
<dbReference type="SUPFAM" id="SSF88946">
    <property type="entry name" value="Sigma2 domain of RNA polymerase sigma factors"/>
    <property type="match status" value="1"/>
</dbReference>
<dbReference type="SUPFAM" id="SSF88659">
    <property type="entry name" value="Sigma3 and sigma4 domains of RNA polymerase sigma factors"/>
    <property type="match status" value="1"/>
</dbReference>
<dbReference type="RefSeq" id="WP_171737941.1">
    <property type="nucleotide sequence ID" value="NZ_CP053435.1"/>
</dbReference>
<reference evidence="8 9" key="1">
    <citation type="submission" date="2020-05" db="EMBL/GenBank/DDBJ databases">
        <title>Genome sequencing of Spirosoma sp. TS118.</title>
        <authorList>
            <person name="Lee J.-H."/>
            <person name="Jeong S."/>
            <person name="Zhao L."/>
            <person name="Jung J.-H."/>
            <person name="Kim M.-K."/>
            <person name="Lim S."/>
        </authorList>
    </citation>
    <scope>NUCLEOTIDE SEQUENCE [LARGE SCALE GENOMIC DNA]</scope>
    <source>
        <strain evidence="8 9">TS118</strain>
    </source>
</reference>
<proteinExistence type="inferred from homology"/>
<dbReference type="Pfam" id="PF04542">
    <property type="entry name" value="Sigma70_r2"/>
    <property type="match status" value="1"/>
</dbReference>
<name>A0A6M5Y2T4_9BACT</name>
<evidence type="ECO:0000256" key="1">
    <source>
        <dbReference type="ARBA" id="ARBA00010641"/>
    </source>
</evidence>
<sequence>MQTFTDEQLVNLYLETQENEYFKLLYERYSDKVHRKCYSFTKDSFRADDLTQDIFLRLLIKLRSYKQQARFSTWLYSITHNHCTDQVRTPSRRYEVVTGADWDRLDTQSDDGLAERAEAEDLQIQRAMTRLTPDEQHMLRMKYQEEATIKDIAGHHSITESAVKMRLKRSRDRLRHYYWKSNAEDLLYA</sequence>
<evidence type="ECO:0000256" key="3">
    <source>
        <dbReference type="ARBA" id="ARBA00023082"/>
    </source>
</evidence>
<evidence type="ECO:0000313" key="9">
    <source>
        <dbReference type="Proteomes" id="UP000502756"/>
    </source>
</evidence>
<evidence type="ECO:0000313" key="8">
    <source>
        <dbReference type="EMBL" id="QJW88109.1"/>
    </source>
</evidence>
<dbReference type="CDD" id="cd06171">
    <property type="entry name" value="Sigma70_r4"/>
    <property type="match status" value="1"/>
</dbReference>
<dbReference type="EMBL" id="CP053435">
    <property type="protein sequence ID" value="QJW88109.1"/>
    <property type="molecule type" value="Genomic_DNA"/>
</dbReference>
<comment type="similarity">
    <text evidence="1">Belongs to the sigma-70 factor family. ECF subfamily.</text>
</comment>
<dbReference type="GO" id="GO:0003677">
    <property type="term" value="F:DNA binding"/>
    <property type="evidence" value="ECO:0007669"/>
    <property type="project" value="UniProtKB-KW"/>
</dbReference>
<dbReference type="Gene3D" id="1.10.10.10">
    <property type="entry name" value="Winged helix-like DNA-binding domain superfamily/Winged helix DNA-binding domain"/>
    <property type="match status" value="1"/>
</dbReference>
<organism evidence="8 9">
    <name type="scientific">Spirosoma taeanense</name>
    <dbReference type="NCBI Taxonomy" id="2735870"/>
    <lineage>
        <taxon>Bacteria</taxon>
        <taxon>Pseudomonadati</taxon>
        <taxon>Bacteroidota</taxon>
        <taxon>Cytophagia</taxon>
        <taxon>Cytophagales</taxon>
        <taxon>Cytophagaceae</taxon>
        <taxon>Spirosoma</taxon>
    </lineage>
</organism>
<evidence type="ECO:0000256" key="4">
    <source>
        <dbReference type="ARBA" id="ARBA00023125"/>
    </source>
</evidence>
<feature type="domain" description="RNA polymerase sigma-70 region 2" evidence="6">
    <location>
        <begin position="25"/>
        <end position="92"/>
    </location>
</feature>
<dbReference type="InterPro" id="IPR013324">
    <property type="entry name" value="RNA_pol_sigma_r3/r4-like"/>
</dbReference>
<gene>
    <name evidence="8" type="ORF">HNV11_01310</name>
</gene>
<dbReference type="InterPro" id="IPR013249">
    <property type="entry name" value="RNA_pol_sigma70_r4_t2"/>
</dbReference>
<dbReference type="GO" id="GO:0016987">
    <property type="term" value="F:sigma factor activity"/>
    <property type="evidence" value="ECO:0007669"/>
    <property type="project" value="UniProtKB-KW"/>
</dbReference>
<keyword evidence="5" id="KW-0804">Transcription</keyword>